<organism evidence="2 3">
    <name type="scientific">Colletotrichum liriopes</name>
    <dbReference type="NCBI Taxonomy" id="708192"/>
    <lineage>
        <taxon>Eukaryota</taxon>
        <taxon>Fungi</taxon>
        <taxon>Dikarya</taxon>
        <taxon>Ascomycota</taxon>
        <taxon>Pezizomycotina</taxon>
        <taxon>Sordariomycetes</taxon>
        <taxon>Hypocreomycetidae</taxon>
        <taxon>Glomerellales</taxon>
        <taxon>Glomerellaceae</taxon>
        <taxon>Colletotrichum</taxon>
        <taxon>Colletotrichum spaethianum species complex</taxon>
    </lineage>
</organism>
<protein>
    <recommendedName>
        <fullName evidence="1">ABM domain-containing protein</fullName>
    </recommendedName>
</protein>
<dbReference type="InterPro" id="IPR007138">
    <property type="entry name" value="ABM_dom"/>
</dbReference>
<comment type="caution">
    <text evidence="2">The sequence shown here is derived from an EMBL/GenBank/DDBJ whole genome shotgun (WGS) entry which is preliminary data.</text>
</comment>
<keyword evidence="3" id="KW-1185">Reference proteome</keyword>
<dbReference type="InterPro" id="IPR011008">
    <property type="entry name" value="Dimeric_a/b-barrel"/>
</dbReference>
<dbReference type="Pfam" id="PF03992">
    <property type="entry name" value="ABM"/>
    <property type="match status" value="1"/>
</dbReference>
<dbReference type="EMBL" id="BPPX01000050">
    <property type="protein sequence ID" value="GJC90172.1"/>
    <property type="molecule type" value="Genomic_DNA"/>
</dbReference>
<dbReference type="Proteomes" id="UP001055172">
    <property type="component" value="Unassembled WGS sequence"/>
</dbReference>
<name>A0AA37GZY8_9PEZI</name>
<sequence>MSTQPIDLTVVIPPNPGKADKVVELLARCVMYSKSNKPDTLRYEVHRGFKDENGDLEEFIVRETYVDEEALNQYMGGPDVLALAEATESGELIESVKVVDGKPDAE</sequence>
<evidence type="ECO:0000313" key="3">
    <source>
        <dbReference type="Proteomes" id="UP001055172"/>
    </source>
</evidence>
<gene>
    <name evidence="2" type="ORF">ColLi_13010</name>
</gene>
<reference evidence="2 3" key="1">
    <citation type="submission" date="2021-07" db="EMBL/GenBank/DDBJ databases">
        <title>Genome data of Colletotrichum spaethianum.</title>
        <authorList>
            <person name="Utami Y.D."/>
            <person name="Hiruma K."/>
        </authorList>
    </citation>
    <scope>NUCLEOTIDE SEQUENCE [LARGE SCALE GENOMIC DNA]</scope>
    <source>
        <strain evidence="2 3">MAFF 242679</strain>
    </source>
</reference>
<accession>A0AA37GZY8</accession>
<dbReference type="Gene3D" id="3.30.70.100">
    <property type="match status" value="1"/>
</dbReference>
<dbReference type="AlphaFoldDB" id="A0AA37GZY8"/>
<dbReference type="SUPFAM" id="SSF54909">
    <property type="entry name" value="Dimeric alpha+beta barrel"/>
    <property type="match status" value="1"/>
</dbReference>
<proteinExistence type="predicted"/>
<evidence type="ECO:0000259" key="1">
    <source>
        <dbReference type="Pfam" id="PF03992"/>
    </source>
</evidence>
<feature type="domain" description="ABM" evidence="1">
    <location>
        <begin position="11"/>
        <end position="85"/>
    </location>
</feature>
<evidence type="ECO:0000313" key="2">
    <source>
        <dbReference type="EMBL" id="GJC90172.1"/>
    </source>
</evidence>